<accession>A0AAE6X3A1</accession>
<dbReference type="InterPro" id="IPR009061">
    <property type="entry name" value="DNA-bd_dom_put_sf"/>
</dbReference>
<proteinExistence type="predicted"/>
<feature type="region of interest" description="Disordered" evidence="2">
    <location>
        <begin position="226"/>
        <end position="251"/>
    </location>
</feature>
<feature type="compositionally biased region" description="Basic and acidic residues" evidence="2">
    <location>
        <begin position="182"/>
        <end position="204"/>
    </location>
</feature>
<organism evidence="4 5">
    <name type="scientific">Macrococcoides canis</name>
    <dbReference type="NCBI Taxonomy" id="1855823"/>
    <lineage>
        <taxon>Bacteria</taxon>
        <taxon>Bacillati</taxon>
        <taxon>Bacillota</taxon>
        <taxon>Bacilli</taxon>
        <taxon>Bacillales</taxon>
        <taxon>Staphylococcaceae</taxon>
        <taxon>Macrococcoides</taxon>
    </lineage>
</organism>
<feature type="region of interest" description="Disordered" evidence="2">
    <location>
        <begin position="149"/>
        <end position="204"/>
    </location>
</feature>
<evidence type="ECO:0000313" key="5">
    <source>
        <dbReference type="Proteomes" id="UP000501122"/>
    </source>
</evidence>
<dbReference type="RefSeq" id="WP_164954105.1">
    <property type="nucleotide sequence ID" value="NZ_CP047364.1"/>
</dbReference>
<dbReference type="Gene3D" id="1.10.1660.10">
    <property type="match status" value="1"/>
</dbReference>
<reference evidence="4" key="1">
    <citation type="journal article" date="2020" name="Antimicrob. Agents Chemother.">
        <title>The novel macrolide resistance genes mef(D), msr(F) and msr(H) are present on resistance islands in Macrococcus canis, Macrococcus caseolyticus and Staphylococcus aureus.</title>
        <authorList>
            <person name="Schwendener S."/>
            <person name="Dona V."/>
            <person name="Perreten V."/>
        </authorList>
    </citation>
    <scope>NUCLEOTIDE SEQUENCE</scope>
    <source>
        <strain evidence="4">Epi0076A</strain>
        <plasmid evidence="4">pEpi0076A-1</plasmid>
    </source>
</reference>
<dbReference type="EMBL" id="CP047364">
    <property type="protein sequence ID" value="QIH79474.1"/>
    <property type="molecule type" value="Genomic_DNA"/>
</dbReference>
<evidence type="ECO:0000313" key="4">
    <source>
        <dbReference type="EMBL" id="QIH79474.1"/>
    </source>
</evidence>
<dbReference type="Proteomes" id="UP000501122">
    <property type="component" value="Plasmid pEpi0076A-1"/>
</dbReference>
<feature type="domain" description="HTH merR-type" evidence="3">
    <location>
        <begin position="8"/>
        <end position="72"/>
    </location>
</feature>
<protein>
    <recommendedName>
        <fullName evidence="3">HTH merR-type domain-containing protein</fullName>
    </recommendedName>
</protein>
<dbReference type="Pfam" id="PF13411">
    <property type="entry name" value="MerR_1"/>
    <property type="match status" value="1"/>
</dbReference>
<feature type="compositionally biased region" description="Basic and acidic residues" evidence="2">
    <location>
        <begin position="149"/>
        <end position="166"/>
    </location>
</feature>
<dbReference type="GO" id="GO:0006355">
    <property type="term" value="P:regulation of DNA-templated transcription"/>
    <property type="evidence" value="ECO:0007669"/>
    <property type="project" value="InterPro"/>
</dbReference>
<name>A0AAE6X3A1_9STAP</name>
<evidence type="ECO:0000256" key="1">
    <source>
        <dbReference type="SAM" id="Coils"/>
    </source>
</evidence>
<gene>
    <name evidence="4" type="ORF">GTN30_12675</name>
</gene>
<dbReference type="SUPFAM" id="SSF46955">
    <property type="entry name" value="Putative DNA-binding domain"/>
    <property type="match status" value="1"/>
</dbReference>
<dbReference type="AlphaFoldDB" id="A0AAE6X3A1"/>
<evidence type="ECO:0000256" key="2">
    <source>
        <dbReference type="SAM" id="MobiDB-lite"/>
    </source>
</evidence>
<feature type="coiled-coil region" evidence="1">
    <location>
        <begin position="103"/>
        <end position="137"/>
    </location>
</feature>
<dbReference type="GO" id="GO:0003677">
    <property type="term" value="F:DNA binding"/>
    <property type="evidence" value="ECO:0007669"/>
    <property type="project" value="InterPro"/>
</dbReference>
<dbReference type="InterPro" id="IPR000551">
    <property type="entry name" value="MerR-type_HTH_dom"/>
</dbReference>
<evidence type="ECO:0000259" key="3">
    <source>
        <dbReference type="Pfam" id="PF13411"/>
    </source>
</evidence>
<feature type="compositionally biased region" description="Basic and acidic residues" evidence="2">
    <location>
        <begin position="226"/>
        <end position="236"/>
    </location>
</feature>
<geneLocation type="plasmid" evidence="5">
    <name>pepi0076a-1</name>
</geneLocation>
<keyword evidence="4" id="KW-0614">Plasmid</keyword>
<keyword evidence="1" id="KW-0175">Coiled coil</keyword>
<sequence>MKDITQYYKTKEIADLIGLTASSIRRYTIALDKAGYVIKKDDNSHRRYTIEDVKILEYLHKKVNNGISFDDAVKDAVKNKATIITLGSKAEDEIINESTASQLKTIIERMDKMQQTIDELQTDNKRLIALVEKQAQLLDTTLINAPKTHEDTNVIDAPKDEVKQQEDNDDTANNDSEITAMNDDKDVQQQDKEENSEVDAVKETPIKIMKVDDHIDKNTGIDTNIERMRRESEESNNKGIGKLFSRFLGRK</sequence>